<protein>
    <recommendedName>
        <fullName evidence="3">DUF243 domain-containing protein</fullName>
    </recommendedName>
</protein>
<gene>
    <name evidence="4" type="ORF">O3P69_010594</name>
</gene>
<feature type="signal peptide" evidence="2">
    <location>
        <begin position="1"/>
        <end position="16"/>
    </location>
</feature>
<dbReference type="SMART" id="SM00690">
    <property type="entry name" value="DM5"/>
    <property type="match status" value="1"/>
</dbReference>
<feature type="compositionally biased region" description="Basic and acidic residues" evidence="1">
    <location>
        <begin position="45"/>
        <end position="54"/>
    </location>
</feature>
<feature type="region of interest" description="Disordered" evidence="1">
    <location>
        <begin position="312"/>
        <end position="342"/>
    </location>
</feature>
<feature type="compositionally biased region" description="Polar residues" evidence="1">
    <location>
        <begin position="378"/>
        <end position="495"/>
    </location>
</feature>
<feature type="domain" description="DUF243" evidence="3">
    <location>
        <begin position="195"/>
        <end position="290"/>
    </location>
</feature>
<dbReference type="AlphaFoldDB" id="A0AAW0TF06"/>
<keyword evidence="5" id="KW-1185">Reference proteome</keyword>
<feature type="compositionally biased region" description="Polar residues" evidence="1">
    <location>
        <begin position="325"/>
        <end position="335"/>
    </location>
</feature>
<sequence length="685" mass="73136">MRFLVIFQTILAAAIAAKLPTYSLPNLQHQPNVGTPLPAPPARPSDQHIQEHVDQNGLTQTYEPAGPLVPQQPHSPAGPNDLTHTFEEPTRPQEPFQFQGPAGHDVFFQAFDEPAGPAQTFVRPTESNDLNQIYDKTTGPFAPTQSQGIDGQTVFGSSALEPQGSTQPKHSAGAVLGGRCPEGHVVHADGSCVVPEVTRDLYVFSIPDTPRRPSKPLPTLPPPRVHEHVLFIRAPEGGHAAQPLLVPPPAQKSVVYILREESPDEDPRVIQAPAPPPARPEVFFVNYEDGENPSLHGGLDLQQVLQTVTSAPPSLQEPHHVQEAPEQQTHFQQEGHTGGDLVLEDHSDEDLALGGYSAHGAILGGHSDGSFAFGGHSNGNQQPESYSNGNQQPETYSNGNQQPETYSNGNQQPETYSNGNQQPGSYSNGNQQPGSYSNGNQQPETYSNGNQQPGSYSNGNQQPGSYSNGNQQPESYSNGNQQPESYSNGNQQLGGHNNDHLGLTVVIDNDFELGEHLDHDVSLEGHSDDTFVLTGHDDISLEGHTDDDFHLRGHSQGDLVLESQGNNGANNIVLSVETDESVGQGPSGTQETLAKAPTSFAFQNSGALGSDFPQEGGNEGYAVPARLLGVNLGSSTNKFNGFVDNEEAARGAVDSITDTVARFNGNGYGPPTISPAPPSLLYTQP</sequence>
<feature type="region of interest" description="Disordered" evidence="1">
    <location>
        <begin position="372"/>
        <end position="501"/>
    </location>
</feature>
<feature type="region of interest" description="Disordered" evidence="1">
    <location>
        <begin position="30"/>
        <end position="101"/>
    </location>
</feature>
<dbReference type="InterPro" id="IPR004145">
    <property type="entry name" value="DUF243"/>
</dbReference>
<evidence type="ECO:0000259" key="3">
    <source>
        <dbReference type="SMART" id="SM00690"/>
    </source>
</evidence>
<keyword evidence="2" id="KW-0732">Signal</keyword>
<proteinExistence type="predicted"/>
<comment type="caution">
    <text evidence="4">The sequence shown here is derived from an EMBL/GenBank/DDBJ whole genome shotgun (WGS) entry which is preliminary data.</text>
</comment>
<accession>A0AAW0TF06</accession>
<name>A0AAW0TF06_SCYPA</name>
<feature type="chain" id="PRO_5043486109" description="DUF243 domain-containing protein" evidence="2">
    <location>
        <begin position="17"/>
        <end position="685"/>
    </location>
</feature>
<dbReference type="Proteomes" id="UP001487740">
    <property type="component" value="Unassembled WGS sequence"/>
</dbReference>
<evidence type="ECO:0000313" key="4">
    <source>
        <dbReference type="EMBL" id="KAK8385944.1"/>
    </source>
</evidence>
<organism evidence="4 5">
    <name type="scientific">Scylla paramamosain</name>
    <name type="common">Mud crab</name>
    <dbReference type="NCBI Taxonomy" id="85552"/>
    <lineage>
        <taxon>Eukaryota</taxon>
        <taxon>Metazoa</taxon>
        <taxon>Ecdysozoa</taxon>
        <taxon>Arthropoda</taxon>
        <taxon>Crustacea</taxon>
        <taxon>Multicrustacea</taxon>
        <taxon>Malacostraca</taxon>
        <taxon>Eumalacostraca</taxon>
        <taxon>Eucarida</taxon>
        <taxon>Decapoda</taxon>
        <taxon>Pleocyemata</taxon>
        <taxon>Brachyura</taxon>
        <taxon>Eubrachyura</taxon>
        <taxon>Portunoidea</taxon>
        <taxon>Portunidae</taxon>
        <taxon>Portuninae</taxon>
        <taxon>Scylla</taxon>
    </lineage>
</organism>
<dbReference type="Pfam" id="PF03103">
    <property type="entry name" value="DUF243"/>
    <property type="match status" value="1"/>
</dbReference>
<evidence type="ECO:0000256" key="1">
    <source>
        <dbReference type="SAM" id="MobiDB-lite"/>
    </source>
</evidence>
<reference evidence="4 5" key="1">
    <citation type="submission" date="2023-03" db="EMBL/GenBank/DDBJ databases">
        <title>High-quality genome of Scylla paramamosain provides insights in environmental adaptation.</title>
        <authorList>
            <person name="Zhang L."/>
        </authorList>
    </citation>
    <scope>NUCLEOTIDE SEQUENCE [LARGE SCALE GENOMIC DNA]</scope>
    <source>
        <strain evidence="4">LZ_2023a</strain>
        <tissue evidence="4">Muscle</tissue>
    </source>
</reference>
<evidence type="ECO:0000313" key="5">
    <source>
        <dbReference type="Proteomes" id="UP001487740"/>
    </source>
</evidence>
<evidence type="ECO:0000256" key="2">
    <source>
        <dbReference type="SAM" id="SignalP"/>
    </source>
</evidence>
<dbReference type="EMBL" id="JARAKH010000031">
    <property type="protein sequence ID" value="KAK8385944.1"/>
    <property type="molecule type" value="Genomic_DNA"/>
</dbReference>